<proteinExistence type="predicted"/>
<gene>
    <name evidence="1" type="ORF">NDDWPVAN_CDS0242</name>
</gene>
<accession>A0AAU8GEF1</accession>
<name>A0AAU8GEF1_9CAUD</name>
<organism evidence="1">
    <name type="scientific">Salmonella phage vB_SEnST11_KE22</name>
    <dbReference type="NCBI Taxonomy" id="3161173"/>
    <lineage>
        <taxon>Viruses</taxon>
        <taxon>Duplodnaviria</taxon>
        <taxon>Heunggongvirae</taxon>
        <taxon>Uroviricota</taxon>
        <taxon>Caudoviricetes</taxon>
        <taxon>Vequintavirinae</taxon>
        <taxon>Seunavirus</taxon>
    </lineage>
</organism>
<protein>
    <submittedName>
        <fullName evidence="1">Uncharacterized protein</fullName>
    </submittedName>
</protein>
<reference evidence="1" key="1">
    <citation type="submission" date="2024-05" db="EMBL/GenBank/DDBJ databases">
        <authorList>
            <person name="Mugo M.M."/>
            <person name="Musyoki A.M."/>
            <person name="Makumi A.M."/>
            <person name="Mutai I."/>
            <person name="Drechsel O."/>
            <person name="Kering K.K."/>
            <person name="Muturi P."/>
            <person name="Mbae C.K."/>
            <person name="Kariuki S.M."/>
        </authorList>
    </citation>
    <scope>NUCLEOTIDE SEQUENCE</scope>
</reference>
<sequence length="214" mass="24575">MVVYAYTPLIRTSDGKYPVYLSDFRSDNPNVSIGSWIYSENLVEFGYFPVIPKEMPEGDVVTEGAPHFNDQTQEWEQTWDVRDFTEEEIAANLNSAKDQRKVEAQSVLSNDMNIGIPYPYDEREYQVRVKSFDLATLLTIKNVLDADGEGTENVYPFHFLDGYKADFTHAEMTDLINSVSRSHYELMKSYWTYIDSVDQASTVDDIPQLPSSFL</sequence>
<evidence type="ECO:0000313" key="1">
    <source>
        <dbReference type="EMBL" id="XCH40368.1"/>
    </source>
</evidence>
<dbReference type="EMBL" id="PP856721">
    <property type="protein sequence ID" value="XCH40368.1"/>
    <property type="molecule type" value="Genomic_DNA"/>
</dbReference>